<dbReference type="EMBL" id="BMKI01000001">
    <property type="protein sequence ID" value="GGC80709.1"/>
    <property type="molecule type" value="Genomic_DNA"/>
</dbReference>
<organism evidence="3 4">
    <name type="scientific">Enterococcus wangshanyuanii</name>
    <dbReference type="NCBI Taxonomy" id="2005703"/>
    <lineage>
        <taxon>Bacteria</taxon>
        <taxon>Bacillati</taxon>
        <taxon>Bacillota</taxon>
        <taxon>Bacilli</taxon>
        <taxon>Lactobacillales</taxon>
        <taxon>Enterococcaceae</taxon>
        <taxon>Enterococcus</taxon>
    </lineage>
</organism>
<evidence type="ECO:0000313" key="3">
    <source>
        <dbReference type="EMBL" id="GGC80709.1"/>
    </source>
</evidence>
<feature type="compositionally biased region" description="Basic and acidic residues" evidence="1">
    <location>
        <begin position="29"/>
        <end position="39"/>
    </location>
</feature>
<feature type="chain" id="PRO_5046181353" description="Lipoprotein" evidence="2">
    <location>
        <begin position="22"/>
        <end position="205"/>
    </location>
</feature>
<dbReference type="PROSITE" id="PS51257">
    <property type="entry name" value="PROKAR_LIPOPROTEIN"/>
    <property type="match status" value="1"/>
</dbReference>
<evidence type="ECO:0000313" key="4">
    <source>
        <dbReference type="Proteomes" id="UP000630615"/>
    </source>
</evidence>
<evidence type="ECO:0000256" key="1">
    <source>
        <dbReference type="SAM" id="MobiDB-lite"/>
    </source>
</evidence>
<dbReference type="RefSeq" id="WP_088268672.1">
    <property type="nucleotide sequence ID" value="NZ_BMKI01000001.1"/>
</dbReference>
<sequence>MKMKKLGQAAMVIALGLVLSACGTTSRVEKANKNSEKNEQTSTSKAPVKASESNKADAEKKTIKTENGDFCVVLPDGWEEIEPTELNDDADIALENDKKIMYAAVLSESAEDYDGFDSFKDAIDFHQWLEVDEETEQEINGNGWKGTRYLITARIDGMRAYYVYDVAQSDAGHYVQKMAWTMNSKKSKNGKELEAVLDSIQDVSK</sequence>
<reference evidence="4" key="1">
    <citation type="journal article" date="2019" name="Int. J. Syst. Evol. Microbiol.">
        <title>The Global Catalogue of Microorganisms (GCM) 10K type strain sequencing project: providing services to taxonomists for standard genome sequencing and annotation.</title>
        <authorList>
            <consortium name="The Broad Institute Genomics Platform"/>
            <consortium name="The Broad Institute Genome Sequencing Center for Infectious Disease"/>
            <person name="Wu L."/>
            <person name="Ma J."/>
        </authorList>
    </citation>
    <scope>NUCLEOTIDE SEQUENCE [LARGE SCALE GENOMIC DNA]</scope>
    <source>
        <strain evidence="4">CGMCC 1.15942</strain>
    </source>
</reference>
<proteinExistence type="predicted"/>
<name>A0ABQ1NMD7_9ENTE</name>
<feature type="compositionally biased region" description="Basic and acidic residues" evidence="1">
    <location>
        <begin position="52"/>
        <end position="61"/>
    </location>
</feature>
<evidence type="ECO:0000256" key="2">
    <source>
        <dbReference type="SAM" id="SignalP"/>
    </source>
</evidence>
<evidence type="ECO:0008006" key="5">
    <source>
        <dbReference type="Google" id="ProtNLM"/>
    </source>
</evidence>
<feature type="region of interest" description="Disordered" evidence="1">
    <location>
        <begin position="29"/>
        <end position="61"/>
    </location>
</feature>
<keyword evidence="4" id="KW-1185">Reference proteome</keyword>
<dbReference type="Proteomes" id="UP000630615">
    <property type="component" value="Unassembled WGS sequence"/>
</dbReference>
<accession>A0ABQ1NMD7</accession>
<protein>
    <recommendedName>
        <fullName evidence="5">Lipoprotein</fullName>
    </recommendedName>
</protein>
<keyword evidence="2" id="KW-0732">Signal</keyword>
<comment type="caution">
    <text evidence="3">The sequence shown here is derived from an EMBL/GenBank/DDBJ whole genome shotgun (WGS) entry which is preliminary data.</text>
</comment>
<feature type="signal peptide" evidence="2">
    <location>
        <begin position="1"/>
        <end position="21"/>
    </location>
</feature>
<gene>
    <name evidence="3" type="ORF">GCM10011573_07920</name>
</gene>